<dbReference type="PROSITE" id="PS51564">
    <property type="entry name" value="SAM_ICMT"/>
    <property type="match status" value="1"/>
</dbReference>
<evidence type="ECO:0000256" key="4">
    <source>
        <dbReference type="ARBA" id="ARBA00022603"/>
    </source>
</evidence>
<evidence type="ECO:0000256" key="6">
    <source>
        <dbReference type="ARBA" id="ARBA00022691"/>
    </source>
</evidence>
<evidence type="ECO:0000256" key="9">
    <source>
        <dbReference type="ARBA" id="ARBA00023136"/>
    </source>
</evidence>
<dbReference type="Proteomes" id="UP000023152">
    <property type="component" value="Unassembled WGS sequence"/>
</dbReference>
<protein>
    <recommendedName>
        <fullName evidence="3 10">Protein-S-isoprenylcysteine O-methyltransferase</fullName>
        <ecNumber evidence="3 10">2.1.1.100</ecNumber>
    </recommendedName>
</protein>
<evidence type="ECO:0000256" key="7">
    <source>
        <dbReference type="ARBA" id="ARBA00022692"/>
    </source>
</evidence>
<accession>X6N330</accession>
<feature type="transmembrane region" description="Helical" evidence="10">
    <location>
        <begin position="166"/>
        <end position="183"/>
    </location>
</feature>
<keyword evidence="9 10" id="KW-0472">Membrane</keyword>
<dbReference type="AlphaFoldDB" id="X6N330"/>
<dbReference type="InterPro" id="IPR007269">
    <property type="entry name" value="ICMT_MeTrfase"/>
</dbReference>
<dbReference type="GO" id="GO:0032259">
    <property type="term" value="P:methylation"/>
    <property type="evidence" value="ECO:0007669"/>
    <property type="project" value="UniProtKB-KW"/>
</dbReference>
<dbReference type="PANTHER" id="PTHR12714">
    <property type="entry name" value="PROTEIN-S ISOPRENYLCYSTEINE O-METHYLTRANSFERASE"/>
    <property type="match status" value="1"/>
</dbReference>
<dbReference type="Pfam" id="PF04140">
    <property type="entry name" value="ICMT"/>
    <property type="match status" value="1"/>
</dbReference>
<keyword evidence="6 10" id="KW-0949">S-adenosyl-L-methionine</keyword>
<evidence type="ECO:0000256" key="8">
    <source>
        <dbReference type="ARBA" id="ARBA00022989"/>
    </source>
</evidence>
<dbReference type="InterPro" id="IPR025770">
    <property type="entry name" value="PPMT_MeTrfase"/>
</dbReference>
<dbReference type="EC" id="2.1.1.100" evidence="3 10"/>
<evidence type="ECO:0000313" key="13">
    <source>
        <dbReference type="Proteomes" id="UP000023152"/>
    </source>
</evidence>
<dbReference type="GO" id="GO:0004671">
    <property type="term" value="F:protein C-terminal S-isoprenylcysteine carboxyl O-methyltransferase activity"/>
    <property type="evidence" value="ECO:0007669"/>
    <property type="project" value="UniProtKB-EC"/>
</dbReference>
<evidence type="ECO:0000256" key="1">
    <source>
        <dbReference type="ARBA" id="ARBA00004141"/>
    </source>
</evidence>
<dbReference type="EMBL" id="ASPP01012585">
    <property type="protein sequence ID" value="ETO20461.1"/>
    <property type="molecule type" value="Genomic_DNA"/>
</dbReference>
<gene>
    <name evidence="12" type="ORF">RFI_16754</name>
</gene>
<comment type="catalytic activity">
    <reaction evidence="10">
        <text>[protein]-C-terminal S-[(2E,6E)-farnesyl]-L-cysteine + S-adenosyl-L-methionine = [protein]-C-terminal S-[(2E,6E)-farnesyl]-L-cysteine methyl ester + S-adenosyl-L-homocysteine</text>
        <dbReference type="Rhea" id="RHEA:21672"/>
        <dbReference type="Rhea" id="RHEA-COMP:12125"/>
        <dbReference type="Rhea" id="RHEA-COMP:12126"/>
        <dbReference type="ChEBI" id="CHEBI:57856"/>
        <dbReference type="ChEBI" id="CHEBI:59789"/>
        <dbReference type="ChEBI" id="CHEBI:90510"/>
        <dbReference type="ChEBI" id="CHEBI:90511"/>
        <dbReference type="EC" id="2.1.1.100"/>
    </reaction>
</comment>
<evidence type="ECO:0000313" key="12">
    <source>
        <dbReference type="EMBL" id="ETO20461.1"/>
    </source>
</evidence>
<feature type="region of interest" description="Disordered" evidence="11">
    <location>
        <begin position="1"/>
        <end position="24"/>
    </location>
</feature>
<comment type="caution">
    <text evidence="12">The sequence shown here is derived from an EMBL/GenBank/DDBJ whole genome shotgun (WGS) entry which is preliminary data.</text>
</comment>
<keyword evidence="8 10" id="KW-1133">Transmembrane helix</keyword>
<keyword evidence="5 12" id="KW-0808">Transferase</keyword>
<keyword evidence="4 10" id="KW-0489">Methyltransferase</keyword>
<keyword evidence="13" id="KW-1185">Reference proteome</keyword>
<dbReference type="PANTHER" id="PTHR12714:SF9">
    <property type="entry name" value="PROTEIN-S-ISOPRENYLCYSTEINE O-METHYLTRANSFERASE"/>
    <property type="match status" value="1"/>
</dbReference>
<evidence type="ECO:0000256" key="5">
    <source>
        <dbReference type="ARBA" id="ARBA00022679"/>
    </source>
</evidence>
<feature type="transmembrane region" description="Helical" evidence="10">
    <location>
        <begin position="132"/>
        <end position="154"/>
    </location>
</feature>
<name>X6N330_RETFI</name>
<organism evidence="12 13">
    <name type="scientific">Reticulomyxa filosa</name>
    <dbReference type="NCBI Taxonomy" id="46433"/>
    <lineage>
        <taxon>Eukaryota</taxon>
        <taxon>Sar</taxon>
        <taxon>Rhizaria</taxon>
        <taxon>Retaria</taxon>
        <taxon>Foraminifera</taxon>
        <taxon>Monothalamids</taxon>
        <taxon>Reticulomyxidae</taxon>
        <taxon>Reticulomyxa</taxon>
    </lineage>
</organism>
<evidence type="ECO:0000256" key="3">
    <source>
        <dbReference type="ARBA" id="ARBA00012151"/>
    </source>
</evidence>
<keyword evidence="7 10" id="KW-0812">Transmembrane</keyword>
<proteinExistence type="inferred from homology"/>
<comment type="subcellular location">
    <subcellularLocation>
        <location evidence="10">Endoplasmic reticulum membrane</location>
        <topology evidence="10">Multi-pass membrane protein</topology>
    </subcellularLocation>
    <subcellularLocation>
        <location evidence="1">Membrane</location>
        <topology evidence="1">Multi-pass membrane protein</topology>
    </subcellularLocation>
</comment>
<keyword evidence="10" id="KW-0256">Endoplasmic reticulum</keyword>
<dbReference type="GO" id="GO:0005789">
    <property type="term" value="C:endoplasmic reticulum membrane"/>
    <property type="evidence" value="ECO:0007669"/>
    <property type="project" value="UniProtKB-SubCell"/>
</dbReference>
<feature type="transmembrane region" description="Helical" evidence="10">
    <location>
        <begin position="94"/>
        <end position="112"/>
    </location>
</feature>
<evidence type="ECO:0000256" key="10">
    <source>
        <dbReference type="RuleBase" id="RU362022"/>
    </source>
</evidence>
<sequence length="263" mass="30151">MSFQEDISTTQSKSLHNGSSQNNNELRPVTLLQRIKNNRQFASPTGLARNTIGGWLLGFIFACGIALMIIGVNTNEWGVKEKNSSNAATSEPNVYYYLLPFSVYLIISSVFYSSEFLWHAIFHPMTLDFDAFILYTHSKAFHYALLASMIEYMLELKFCRTYLKSFSIIHVIGLVLVCAGQVTRSVAMYTAGNNFTHLIATEKQTNHRLVTHGIYKYFRHPSYMGWFYWSIGTQLLLCNPICFIAYSAASWNFFKARIPFRIF</sequence>
<evidence type="ECO:0000256" key="2">
    <source>
        <dbReference type="ARBA" id="ARBA00009140"/>
    </source>
</evidence>
<dbReference type="OrthoDB" id="422086at2759"/>
<reference evidence="12 13" key="1">
    <citation type="journal article" date="2013" name="Curr. Biol.">
        <title>The Genome of the Foraminiferan Reticulomyxa filosa.</title>
        <authorList>
            <person name="Glockner G."/>
            <person name="Hulsmann N."/>
            <person name="Schleicher M."/>
            <person name="Noegel A.A."/>
            <person name="Eichinger L."/>
            <person name="Gallinger C."/>
            <person name="Pawlowski J."/>
            <person name="Sierra R."/>
            <person name="Euteneuer U."/>
            <person name="Pillet L."/>
            <person name="Moustafa A."/>
            <person name="Platzer M."/>
            <person name="Groth M."/>
            <person name="Szafranski K."/>
            <person name="Schliwa M."/>
        </authorList>
    </citation>
    <scope>NUCLEOTIDE SEQUENCE [LARGE SCALE GENOMIC DNA]</scope>
</reference>
<evidence type="ECO:0000256" key="11">
    <source>
        <dbReference type="SAM" id="MobiDB-lite"/>
    </source>
</evidence>
<feature type="transmembrane region" description="Helical" evidence="10">
    <location>
        <begin position="52"/>
        <end position="73"/>
    </location>
</feature>
<feature type="transmembrane region" description="Helical" evidence="10">
    <location>
        <begin position="226"/>
        <end position="254"/>
    </location>
</feature>
<comment type="similarity">
    <text evidence="2 10">Belongs to the class VI-like SAM-binding methyltransferase superfamily. Isoprenylcysteine carboxyl methyltransferase family.</text>
</comment>
<dbReference type="Gene3D" id="1.20.120.1630">
    <property type="match status" value="1"/>
</dbReference>